<dbReference type="OrthoDB" id="9984778at2759"/>
<protein>
    <submittedName>
        <fullName evidence="7">RING finger protein 11</fullName>
    </submittedName>
</protein>
<evidence type="ECO:0000256" key="3">
    <source>
        <dbReference type="ARBA" id="ARBA00022833"/>
    </source>
</evidence>
<dbReference type="InterPro" id="IPR001841">
    <property type="entry name" value="Znf_RING"/>
</dbReference>
<sequence length="508" mass="54913">MGNCLKSPTSDDISLLPESVASEGSAAPHQLTTDPIEPQYVGLTKEGAVREDHLPPHLAELGMCGAEEGSQEGRITNPPPDLCARDGPNSQRHGNRAQCVEEAVGGAAIAQGTCDYEYALNDSYCGGERVDSMEEGTCGVASSQHCQEEALHCTEDMMCSPKAALPDLCDTSSGARSRTNYKITSNTISVEDMQCEVPGEAGGSQALEGCQGTHRSDRERVCDSYEGDIMEAHNSNLKNNIPRDVLEVEGAMEGEPVVADSVDGIPVELNENLETRNAENTGEPPQSSSDGAETSNNCMDSCGDVNDSHSLEMAVGPLENYLIHDNQQISLVACGITQCDPTLQQDVAVAEASETGDGMSLIKYNLHHSSHPMYDKWPCYFYITEEHLPNFTIDSHGKHIGSDTPPMFFPTPSVSRPASNLTEEEQVKIAKRMGLITHLPCGIFDGTKKSGECVICMIDFSVGDRVRYLPCMHTYHTECIDDWLMRSFTCPSCLEPVDAALLNTYGTS</sequence>
<dbReference type="PROSITE" id="PS50089">
    <property type="entry name" value="ZF_RING_2"/>
    <property type="match status" value="1"/>
</dbReference>
<evidence type="ECO:0000256" key="1">
    <source>
        <dbReference type="ARBA" id="ARBA00022723"/>
    </source>
</evidence>
<feature type="domain" description="RING-type" evidence="6">
    <location>
        <begin position="453"/>
        <end position="493"/>
    </location>
</feature>
<dbReference type="PANTHER" id="PTHR46359:SF2">
    <property type="entry name" value="GEO07743P1"/>
    <property type="match status" value="1"/>
</dbReference>
<comment type="caution">
    <text evidence="7">The sequence shown here is derived from an EMBL/GenBank/DDBJ whole genome shotgun (WGS) entry which is preliminary data.</text>
</comment>
<reference evidence="7 8" key="1">
    <citation type="submission" date="2019-05" db="EMBL/GenBank/DDBJ databases">
        <title>Another draft genome of Portunus trituberculatus and its Hox gene families provides insights of decapod evolution.</title>
        <authorList>
            <person name="Jeong J.-H."/>
            <person name="Song I."/>
            <person name="Kim S."/>
            <person name="Choi T."/>
            <person name="Kim D."/>
            <person name="Ryu S."/>
            <person name="Kim W."/>
        </authorList>
    </citation>
    <scope>NUCLEOTIDE SEQUENCE [LARGE SCALE GENOMIC DNA]</scope>
    <source>
        <tissue evidence="7">Muscle</tissue>
    </source>
</reference>
<proteinExistence type="predicted"/>
<name>A0A5B7D3K1_PORTR</name>
<dbReference type="Gene3D" id="3.30.40.10">
    <property type="entry name" value="Zinc/RING finger domain, C3HC4 (zinc finger)"/>
    <property type="match status" value="1"/>
</dbReference>
<dbReference type="GO" id="GO:0006511">
    <property type="term" value="P:ubiquitin-dependent protein catabolic process"/>
    <property type="evidence" value="ECO:0007669"/>
    <property type="project" value="TreeGrafter"/>
</dbReference>
<evidence type="ECO:0000313" key="8">
    <source>
        <dbReference type="Proteomes" id="UP000324222"/>
    </source>
</evidence>
<dbReference type="SMART" id="SM00184">
    <property type="entry name" value="RING"/>
    <property type="match status" value="1"/>
</dbReference>
<keyword evidence="3" id="KW-0862">Zinc</keyword>
<organism evidence="7 8">
    <name type="scientific">Portunus trituberculatus</name>
    <name type="common">Swimming crab</name>
    <name type="synonym">Neptunus trituberculatus</name>
    <dbReference type="NCBI Taxonomy" id="210409"/>
    <lineage>
        <taxon>Eukaryota</taxon>
        <taxon>Metazoa</taxon>
        <taxon>Ecdysozoa</taxon>
        <taxon>Arthropoda</taxon>
        <taxon>Crustacea</taxon>
        <taxon>Multicrustacea</taxon>
        <taxon>Malacostraca</taxon>
        <taxon>Eumalacostraca</taxon>
        <taxon>Eucarida</taxon>
        <taxon>Decapoda</taxon>
        <taxon>Pleocyemata</taxon>
        <taxon>Brachyura</taxon>
        <taxon>Eubrachyura</taxon>
        <taxon>Portunoidea</taxon>
        <taxon>Portunidae</taxon>
        <taxon>Portuninae</taxon>
        <taxon>Portunus</taxon>
    </lineage>
</organism>
<dbReference type="Proteomes" id="UP000324222">
    <property type="component" value="Unassembled WGS sequence"/>
</dbReference>
<gene>
    <name evidence="7" type="primary">Rnf11</name>
    <name evidence="7" type="ORF">E2C01_008700</name>
</gene>
<dbReference type="InterPro" id="IPR042981">
    <property type="entry name" value="RNF11_RING-H2"/>
</dbReference>
<dbReference type="Pfam" id="PF13639">
    <property type="entry name" value="zf-RING_2"/>
    <property type="match status" value="1"/>
</dbReference>
<feature type="region of interest" description="Disordered" evidence="5">
    <location>
        <begin position="273"/>
        <end position="303"/>
    </location>
</feature>
<evidence type="ECO:0000256" key="5">
    <source>
        <dbReference type="SAM" id="MobiDB-lite"/>
    </source>
</evidence>
<keyword evidence="1" id="KW-0479">Metal-binding</keyword>
<dbReference type="EMBL" id="VSRR010000462">
    <property type="protein sequence ID" value="MPC15895.1"/>
    <property type="molecule type" value="Genomic_DNA"/>
</dbReference>
<keyword evidence="2 4" id="KW-0863">Zinc-finger</keyword>
<dbReference type="GO" id="GO:0008270">
    <property type="term" value="F:zinc ion binding"/>
    <property type="evidence" value="ECO:0007669"/>
    <property type="project" value="UniProtKB-KW"/>
</dbReference>
<evidence type="ECO:0000259" key="6">
    <source>
        <dbReference type="PROSITE" id="PS50089"/>
    </source>
</evidence>
<keyword evidence="8" id="KW-1185">Reference proteome</keyword>
<dbReference type="SUPFAM" id="SSF57850">
    <property type="entry name" value="RING/U-box"/>
    <property type="match status" value="1"/>
</dbReference>
<evidence type="ECO:0000256" key="2">
    <source>
        <dbReference type="ARBA" id="ARBA00022771"/>
    </source>
</evidence>
<evidence type="ECO:0000313" key="7">
    <source>
        <dbReference type="EMBL" id="MPC15895.1"/>
    </source>
</evidence>
<dbReference type="GO" id="GO:0000151">
    <property type="term" value="C:ubiquitin ligase complex"/>
    <property type="evidence" value="ECO:0007669"/>
    <property type="project" value="TreeGrafter"/>
</dbReference>
<dbReference type="AlphaFoldDB" id="A0A5B7D3K1"/>
<dbReference type="PANTHER" id="PTHR46359">
    <property type="entry name" value="GEO07743P1"/>
    <property type="match status" value="1"/>
</dbReference>
<feature type="compositionally biased region" description="Polar residues" evidence="5">
    <location>
        <begin position="278"/>
        <end position="299"/>
    </location>
</feature>
<dbReference type="InterPro" id="IPR052804">
    <property type="entry name" value="UEC_component"/>
</dbReference>
<evidence type="ECO:0000256" key="4">
    <source>
        <dbReference type="PROSITE-ProRule" id="PRU00175"/>
    </source>
</evidence>
<accession>A0A5B7D3K1</accession>
<dbReference type="GO" id="GO:0061630">
    <property type="term" value="F:ubiquitin protein ligase activity"/>
    <property type="evidence" value="ECO:0007669"/>
    <property type="project" value="TreeGrafter"/>
</dbReference>
<dbReference type="InterPro" id="IPR013083">
    <property type="entry name" value="Znf_RING/FYVE/PHD"/>
</dbReference>
<dbReference type="CDD" id="cd16468">
    <property type="entry name" value="RING-H2_RNF11"/>
    <property type="match status" value="1"/>
</dbReference>